<dbReference type="EMBL" id="UZAI01000587">
    <property type="protein sequence ID" value="VDO54618.1"/>
    <property type="molecule type" value="Genomic_DNA"/>
</dbReference>
<protein>
    <submittedName>
        <fullName evidence="1">Uncharacterized protein</fullName>
    </submittedName>
</protein>
<name>A0A183LEW0_9TREM</name>
<accession>A0A183LEW0</accession>
<evidence type="ECO:0000313" key="2">
    <source>
        <dbReference type="Proteomes" id="UP000277204"/>
    </source>
</evidence>
<dbReference type="Proteomes" id="UP000277204">
    <property type="component" value="Unassembled WGS sequence"/>
</dbReference>
<organism evidence="1 2">
    <name type="scientific">Schistosoma margrebowiei</name>
    <dbReference type="NCBI Taxonomy" id="48269"/>
    <lineage>
        <taxon>Eukaryota</taxon>
        <taxon>Metazoa</taxon>
        <taxon>Spiralia</taxon>
        <taxon>Lophotrochozoa</taxon>
        <taxon>Platyhelminthes</taxon>
        <taxon>Trematoda</taxon>
        <taxon>Digenea</taxon>
        <taxon>Strigeidida</taxon>
        <taxon>Schistosomatoidea</taxon>
        <taxon>Schistosomatidae</taxon>
        <taxon>Schistosoma</taxon>
    </lineage>
</organism>
<proteinExistence type="predicted"/>
<keyword evidence="2" id="KW-1185">Reference proteome</keyword>
<dbReference type="AlphaFoldDB" id="A0A183LEW0"/>
<gene>
    <name evidence="1" type="ORF">SMRZ_LOCUS2335</name>
</gene>
<evidence type="ECO:0000313" key="1">
    <source>
        <dbReference type="EMBL" id="VDO54618.1"/>
    </source>
</evidence>
<sequence>MRRHNLAVLGISETDWSQAGQQGLGTKEILLYSSHEEENASYTQEVSLMLSKEARDALVGWESHGSRITKASFKTKKERVKMNVI</sequence>
<reference evidence="1 2" key="1">
    <citation type="submission" date="2018-11" db="EMBL/GenBank/DDBJ databases">
        <authorList>
            <consortium name="Pathogen Informatics"/>
        </authorList>
    </citation>
    <scope>NUCLEOTIDE SEQUENCE [LARGE SCALE GENOMIC DNA]</scope>
    <source>
        <strain evidence="1 2">Zambia</strain>
    </source>
</reference>